<feature type="domain" description="DUSP" evidence="2">
    <location>
        <begin position="1"/>
        <end position="103"/>
    </location>
</feature>
<dbReference type="SUPFAM" id="SSF143791">
    <property type="entry name" value="DUSP-like"/>
    <property type="match status" value="1"/>
</dbReference>
<comment type="caution">
    <text evidence="3">The sequence shown here is derived from an EMBL/GenBank/DDBJ whole genome shotgun (WGS) entry which is preliminary data.</text>
</comment>
<evidence type="ECO:0000313" key="4">
    <source>
        <dbReference type="Proteomes" id="UP001162131"/>
    </source>
</evidence>
<organism evidence="3 4">
    <name type="scientific">Blepharisma stoltei</name>
    <dbReference type="NCBI Taxonomy" id="1481888"/>
    <lineage>
        <taxon>Eukaryota</taxon>
        <taxon>Sar</taxon>
        <taxon>Alveolata</taxon>
        <taxon>Ciliophora</taxon>
        <taxon>Postciliodesmatophora</taxon>
        <taxon>Heterotrichea</taxon>
        <taxon>Heterotrichida</taxon>
        <taxon>Blepharismidae</taxon>
        <taxon>Blepharisma</taxon>
    </lineage>
</organism>
<accession>A0AAU9J1I4</accession>
<gene>
    <name evidence="3" type="ORF">BSTOLATCC_MIC24157</name>
</gene>
<dbReference type="GO" id="GO:0004843">
    <property type="term" value="F:cysteine-type deubiquitinase activity"/>
    <property type="evidence" value="ECO:0007669"/>
    <property type="project" value="InterPro"/>
</dbReference>
<dbReference type="SMART" id="SM00695">
    <property type="entry name" value="DUSP"/>
    <property type="match status" value="1"/>
</dbReference>
<dbReference type="InterPro" id="IPR006615">
    <property type="entry name" value="Pept_C19_DUSP"/>
</dbReference>
<dbReference type="PROSITE" id="PS51283">
    <property type="entry name" value="DUSP"/>
    <property type="match status" value="1"/>
</dbReference>
<reference evidence="3" key="1">
    <citation type="submission" date="2021-09" db="EMBL/GenBank/DDBJ databases">
        <authorList>
            <consortium name="AG Swart"/>
            <person name="Singh M."/>
            <person name="Singh A."/>
            <person name="Seah K."/>
            <person name="Emmerich C."/>
        </authorList>
    </citation>
    <scope>NUCLEOTIDE SEQUENCE</scope>
    <source>
        <strain evidence="3">ATCC30299</strain>
    </source>
</reference>
<comment type="similarity">
    <text evidence="1">Belongs to the peptidase C19 family.</text>
</comment>
<dbReference type="SUPFAM" id="SSF54236">
    <property type="entry name" value="Ubiquitin-like"/>
    <property type="match status" value="1"/>
</dbReference>
<dbReference type="Pfam" id="PF06337">
    <property type="entry name" value="DUSP"/>
    <property type="match status" value="1"/>
</dbReference>
<dbReference type="Proteomes" id="UP001162131">
    <property type="component" value="Unassembled WGS sequence"/>
</dbReference>
<dbReference type="InterPro" id="IPR029071">
    <property type="entry name" value="Ubiquitin-like_domsf"/>
</dbReference>
<sequence>MDPSNQRIVILGYEPESVNELVEASQTVFAIANPWWNSWCDYVGYYRDATGPCPGPISNESLFEGSSLKLSLSINDIMLISSASWNALKLWYQGGPEVELFIVDGQPDLTPIHILVWNSQDTKYAMITWKSLMVSSKITFKDLKDYLGKKFSIDPEVIELKLESSTSETRKLIGYDDCTLNDCMISDGTKIIVAKKDKKKVQLLDILEEEDDDLEKALKASLKEEEKVSYPKSGENFDIEMETIHIYSDPNNEADYRFRSSRSDGAAVAERIEKSMKEAKKPLAVHHLRRIQKNIMGIWEDYLAWQKQQ</sequence>
<proteinExistence type="inferred from homology"/>
<dbReference type="InterPro" id="IPR035927">
    <property type="entry name" value="DUSP-like_sf"/>
</dbReference>
<keyword evidence="4" id="KW-1185">Reference proteome</keyword>
<dbReference type="Gene3D" id="3.30.2230.10">
    <property type="entry name" value="DUSP-like"/>
    <property type="match status" value="1"/>
</dbReference>
<dbReference type="AlphaFoldDB" id="A0AAU9J1I4"/>
<dbReference type="EMBL" id="CAJZBQ010000023">
    <property type="protein sequence ID" value="CAG9319606.1"/>
    <property type="molecule type" value="Genomic_DNA"/>
</dbReference>
<evidence type="ECO:0000256" key="1">
    <source>
        <dbReference type="ARBA" id="ARBA00009085"/>
    </source>
</evidence>
<evidence type="ECO:0000259" key="2">
    <source>
        <dbReference type="PROSITE" id="PS51283"/>
    </source>
</evidence>
<protein>
    <recommendedName>
        <fullName evidence="2">DUSP domain-containing protein</fullName>
    </recommendedName>
</protein>
<evidence type="ECO:0000313" key="3">
    <source>
        <dbReference type="EMBL" id="CAG9319606.1"/>
    </source>
</evidence>
<dbReference type="InterPro" id="IPR003903">
    <property type="entry name" value="UIM_dom"/>
</dbReference>
<dbReference type="PROSITE" id="PS50330">
    <property type="entry name" value="UIM"/>
    <property type="match status" value="1"/>
</dbReference>
<name>A0AAU9J1I4_9CILI</name>